<proteinExistence type="predicted"/>
<dbReference type="InterPro" id="IPR013946">
    <property type="entry name" value="NCA2-like"/>
</dbReference>
<evidence type="ECO:0000313" key="7">
    <source>
        <dbReference type="Proteomes" id="UP001418222"/>
    </source>
</evidence>
<reference evidence="6 7" key="1">
    <citation type="journal article" date="2022" name="Nat. Plants">
        <title>Genomes of leafy and leafless Platanthera orchids illuminate the evolution of mycoheterotrophy.</title>
        <authorList>
            <person name="Li M.H."/>
            <person name="Liu K.W."/>
            <person name="Li Z."/>
            <person name="Lu H.C."/>
            <person name="Ye Q.L."/>
            <person name="Zhang D."/>
            <person name="Wang J.Y."/>
            <person name="Li Y.F."/>
            <person name="Zhong Z.M."/>
            <person name="Liu X."/>
            <person name="Yu X."/>
            <person name="Liu D.K."/>
            <person name="Tu X.D."/>
            <person name="Liu B."/>
            <person name="Hao Y."/>
            <person name="Liao X.Y."/>
            <person name="Jiang Y.T."/>
            <person name="Sun W.H."/>
            <person name="Chen J."/>
            <person name="Chen Y.Q."/>
            <person name="Ai Y."/>
            <person name="Zhai J.W."/>
            <person name="Wu S.S."/>
            <person name="Zhou Z."/>
            <person name="Hsiao Y.Y."/>
            <person name="Wu W.L."/>
            <person name="Chen Y.Y."/>
            <person name="Lin Y.F."/>
            <person name="Hsu J.L."/>
            <person name="Li C.Y."/>
            <person name="Wang Z.W."/>
            <person name="Zhao X."/>
            <person name="Zhong W.Y."/>
            <person name="Ma X.K."/>
            <person name="Ma L."/>
            <person name="Huang J."/>
            <person name="Chen G.Z."/>
            <person name="Huang M.Z."/>
            <person name="Huang L."/>
            <person name="Peng D.H."/>
            <person name="Luo Y.B."/>
            <person name="Zou S.Q."/>
            <person name="Chen S.P."/>
            <person name="Lan S."/>
            <person name="Tsai W.C."/>
            <person name="Van de Peer Y."/>
            <person name="Liu Z.J."/>
        </authorList>
    </citation>
    <scope>NUCLEOTIDE SEQUENCE [LARGE SCALE GENOMIC DNA]</scope>
    <source>
        <strain evidence="6">Lor287</strain>
    </source>
</reference>
<keyword evidence="3" id="KW-1133">Transmembrane helix</keyword>
<evidence type="ECO:0000256" key="3">
    <source>
        <dbReference type="ARBA" id="ARBA00022989"/>
    </source>
</evidence>
<keyword evidence="5" id="KW-0472">Membrane</keyword>
<keyword evidence="4" id="KW-0496">Mitochondrion</keyword>
<dbReference type="GO" id="GO:0005741">
    <property type="term" value="C:mitochondrial outer membrane"/>
    <property type="evidence" value="ECO:0007669"/>
    <property type="project" value="TreeGrafter"/>
</dbReference>
<protein>
    <submittedName>
        <fullName evidence="6">Uncharacterized protein</fullName>
    </submittedName>
</protein>
<dbReference type="Proteomes" id="UP001418222">
    <property type="component" value="Unassembled WGS sequence"/>
</dbReference>
<dbReference type="PANTHER" id="PTHR28234">
    <property type="entry name" value="NUCLEAR CONTROL OF ATPASE PROTEIN 2"/>
    <property type="match status" value="1"/>
</dbReference>
<dbReference type="PANTHER" id="PTHR28234:SF1">
    <property type="entry name" value="NUCLEAR CONTROL OF ATPASE PROTEIN 2"/>
    <property type="match status" value="1"/>
</dbReference>
<gene>
    <name evidence="6" type="ORF">KSP39_PZI010443</name>
</gene>
<comment type="caution">
    <text evidence="6">The sequence shown here is derived from an EMBL/GenBank/DDBJ whole genome shotgun (WGS) entry which is preliminary data.</text>
</comment>
<comment type="subcellular location">
    <subcellularLocation>
        <location evidence="1">Mitochondrion membrane</location>
        <topology evidence="1">Multi-pass membrane protein</topology>
    </subcellularLocation>
</comment>
<evidence type="ECO:0000256" key="5">
    <source>
        <dbReference type="ARBA" id="ARBA00023136"/>
    </source>
</evidence>
<sequence>MASSESKNRSSEAGNAKAIIYSYSNRLWRAFLHRLPSPDSSLLAKISNLYPRSLTAGSRRRRTGLPLLLHPNAIHFSPVPAEASRIFNILEDIMEHTLSNLHKIHISLTFWQARAVETDYQKAWFMVFNRGPRAFIHESFQIIRRFSMDGHPFQSITYSAADTISVKITILTSLQRCLATFLAEVYLEVNKFDGLFNEDAKKSLPLLLVAIDNLLSKLEASISHPCEIYNANNDSLSMESGSSCALIFEKIPSMEHVQTQWSDTEIMDATSLVRQNLQRLDSYLSFMLQALLEPARTLLEPVRTLLEPTRTLLEMAVDTSGAGEDTSGNDRGHFWRRLRTLLEPARTLLETVADTSGDDCRHF</sequence>
<keyword evidence="7" id="KW-1185">Reference proteome</keyword>
<evidence type="ECO:0000256" key="4">
    <source>
        <dbReference type="ARBA" id="ARBA00023128"/>
    </source>
</evidence>
<name>A0AAP0G769_9ASPA</name>
<keyword evidence="2" id="KW-0812">Transmembrane</keyword>
<dbReference type="AlphaFoldDB" id="A0AAP0G769"/>
<evidence type="ECO:0000256" key="1">
    <source>
        <dbReference type="ARBA" id="ARBA00004225"/>
    </source>
</evidence>
<evidence type="ECO:0000313" key="6">
    <source>
        <dbReference type="EMBL" id="KAK8941384.1"/>
    </source>
</evidence>
<organism evidence="6 7">
    <name type="scientific">Platanthera zijinensis</name>
    <dbReference type="NCBI Taxonomy" id="2320716"/>
    <lineage>
        <taxon>Eukaryota</taxon>
        <taxon>Viridiplantae</taxon>
        <taxon>Streptophyta</taxon>
        <taxon>Embryophyta</taxon>
        <taxon>Tracheophyta</taxon>
        <taxon>Spermatophyta</taxon>
        <taxon>Magnoliopsida</taxon>
        <taxon>Liliopsida</taxon>
        <taxon>Asparagales</taxon>
        <taxon>Orchidaceae</taxon>
        <taxon>Orchidoideae</taxon>
        <taxon>Orchideae</taxon>
        <taxon>Orchidinae</taxon>
        <taxon>Platanthera</taxon>
    </lineage>
</organism>
<evidence type="ECO:0000256" key="2">
    <source>
        <dbReference type="ARBA" id="ARBA00022692"/>
    </source>
</evidence>
<accession>A0AAP0G769</accession>
<dbReference type="EMBL" id="JBBWWQ010000008">
    <property type="protein sequence ID" value="KAK8941384.1"/>
    <property type="molecule type" value="Genomic_DNA"/>
</dbReference>